<gene>
    <name evidence="1" type="ORF">METZ01_LOCUS133742</name>
</gene>
<proteinExistence type="predicted"/>
<organism evidence="1">
    <name type="scientific">marine metagenome</name>
    <dbReference type="NCBI Taxonomy" id="408172"/>
    <lineage>
        <taxon>unclassified sequences</taxon>
        <taxon>metagenomes</taxon>
        <taxon>ecological metagenomes</taxon>
    </lineage>
</organism>
<accession>A0A381YV03</accession>
<sequence length="48" mass="5205">NIEPIVMTHDASSFMPAFSVLVAIRRPKVSQLPGADGVDCLHAVRCRV</sequence>
<dbReference type="EMBL" id="UINC01019140">
    <property type="protein sequence ID" value="SVA80888.1"/>
    <property type="molecule type" value="Genomic_DNA"/>
</dbReference>
<protein>
    <submittedName>
        <fullName evidence="1">Uncharacterized protein</fullName>
    </submittedName>
</protein>
<dbReference type="AlphaFoldDB" id="A0A381YV03"/>
<name>A0A381YV03_9ZZZZ</name>
<feature type="non-terminal residue" evidence="1">
    <location>
        <position position="1"/>
    </location>
</feature>
<evidence type="ECO:0000313" key="1">
    <source>
        <dbReference type="EMBL" id="SVA80888.1"/>
    </source>
</evidence>
<reference evidence="1" key="1">
    <citation type="submission" date="2018-05" db="EMBL/GenBank/DDBJ databases">
        <authorList>
            <person name="Lanie J.A."/>
            <person name="Ng W.-L."/>
            <person name="Kazmierczak K.M."/>
            <person name="Andrzejewski T.M."/>
            <person name="Davidsen T.M."/>
            <person name="Wayne K.J."/>
            <person name="Tettelin H."/>
            <person name="Glass J.I."/>
            <person name="Rusch D."/>
            <person name="Podicherti R."/>
            <person name="Tsui H.-C.T."/>
            <person name="Winkler M.E."/>
        </authorList>
    </citation>
    <scope>NUCLEOTIDE SEQUENCE</scope>
</reference>